<reference evidence="4 5" key="1">
    <citation type="journal article" date="2016" name="Nat. Commun.">
        <title>Thousands of microbial genomes shed light on interconnected biogeochemical processes in an aquifer system.</title>
        <authorList>
            <person name="Anantharaman K."/>
            <person name="Brown C.T."/>
            <person name="Hug L.A."/>
            <person name="Sharon I."/>
            <person name="Castelle C.J."/>
            <person name="Probst A.J."/>
            <person name="Thomas B.C."/>
            <person name="Singh A."/>
            <person name="Wilkins M.J."/>
            <person name="Karaoz U."/>
            <person name="Brodie E.L."/>
            <person name="Williams K.H."/>
            <person name="Hubbard S.S."/>
            <person name="Banfield J.F."/>
        </authorList>
    </citation>
    <scope>NUCLEOTIDE SEQUENCE [LARGE SCALE GENOMIC DNA]</scope>
</reference>
<dbReference type="GO" id="GO:0046872">
    <property type="term" value="F:metal ion binding"/>
    <property type="evidence" value="ECO:0007669"/>
    <property type="project" value="InterPro"/>
</dbReference>
<evidence type="ECO:0000256" key="1">
    <source>
        <dbReference type="ARBA" id="ARBA00007261"/>
    </source>
</evidence>
<dbReference type="Pfam" id="PF00675">
    <property type="entry name" value="Peptidase_M16"/>
    <property type="match status" value="1"/>
</dbReference>
<dbReference type="InterPro" id="IPR007863">
    <property type="entry name" value="Peptidase_M16_C"/>
</dbReference>
<evidence type="ECO:0000259" key="2">
    <source>
        <dbReference type="Pfam" id="PF00675"/>
    </source>
</evidence>
<dbReference type="PANTHER" id="PTHR11851">
    <property type="entry name" value="METALLOPROTEASE"/>
    <property type="match status" value="1"/>
</dbReference>
<dbReference type="InterPro" id="IPR011249">
    <property type="entry name" value="Metalloenz_LuxS/M16"/>
</dbReference>
<dbReference type="STRING" id="1798507.A3A34_00205"/>
<dbReference type="PANTHER" id="PTHR11851:SF49">
    <property type="entry name" value="MITOCHONDRIAL-PROCESSING PEPTIDASE SUBUNIT ALPHA"/>
    <property type="match status" value="1"/>
</dbReference>
<evidence type="ECO:0008006" key="6">
    <source>
        <dbReference type="Google" id="ProtNLM"/>
    </source>
</evidence>
<dbReference type="EMBL" id="MFLU01000015">
    <property type="protein sequence ID" value="OGG74799.1"/>
    <property type="molecule type" value="Genomic_DNA"/>
</dbReference>
<accession>A0A1F6EMC6</accession>
<comment type="caution">
    <text evidence="4">The sequence shown here is derived from an EMBL/GenBank/DDBJ whole genome shotgun (WGS) entry which is preliminary data.</text>
</comment>
<dbReference type="Gene3D" id="3.30.830.10">
    <property type="entry name" value="Metalloenzyme, LuxS/M16 peptidase-like"/>
    <property type="match status" value="2"/>
</dbReference>
<name>A0A1F6EMC6_9BACT</name>
<protein>
    <recommendedName>
        <fullName evidence="6">Peptidase M16</fullName>
    </recommendedName>
</protein>
<gene>
    <name evidence="4" type="ORF">A3A34_00205</name>
</gene>
<evidence type="ECO:0000313" key="4">
    <source>
        <dbReference type="EMBL" id="OGG74799.1"/>
    </source>
</evidence>
<dbReference type="InterPro" id="IPR050361">
    <property type="entry name" value="MPP/UQCRC_Complex"/>
</dbReference>
<proteinExistence type="inferred from homology"/>
<evidence type="ECO:0000313" key="5">
    <source>
        <dbReference type="Proteomes" id="UP000178587"/>
    </source>
</evidence>
<feature type="domain" description="Peptidase M16 C-terminal" evidence="3">
    <location>
        <begin position="172"/>
        <end position="342"/>
    </location>
</feature>
<dbReference type="Pfam" id="PF05193">
    <property type="entry name" value="Peptidase_M16_C"/>
    <property type="match status" value="1"/>
</dbReference>
<dbReference type="Proteomes" id="UP000178587">
    <property type="component" value="Unassembled WGS sequence"/>
</dbReference>
<organism evidence="4 5">
    <name type="scientific">Candidatus Kaiserbacteria bacterium RIFCSPLOWO2_01_FULL_50_24</name>
    <dbReference type="NCBI Taxonomy" id="1798507"/>
    <lineage>
        <taxon>Bacteria</taxon>
        <taxon>Candidatus Kaiseribacteriota</taxon>
    </lineage>
</organism>
<comment type="similarity">
    <text evidence="1">Belongs to the peptidase M16 family.</text>
</comment>
<sequence>MEKTMQFEKTTTRCGAPLYLFRMPHVGSVAVGVLVFAGTRDEAWPKEAGIAHATEHMVFQGNERLHDSRAVAAEIEVVGGALNAWTSKEMTFYFRVVPSDSLNVATQSLGSTLNTSLFQPEKITPEMQNIVEEIRRTHDSPEKWCLDVFETVVYGKHPLGKSTLGTEDSVTSFTRDDFNTFMARLYCPANYAFIVVGNTTRTKAEKAFNSVFQRDSRSCKKRPAALLEHTNGTREIFERDIKQAHVCLGTTIGSAREPDTKALGFYRAMIDGGMSFPLFQEVRDKRGLCYAIGADVAPWSDYGLFQVYVGTNPARMHEALLCIQDIVKNSYKDRELFAQAKTLLLGRTAISFSSPVGVLQQAAQDIVFLGGPRSPAEIRKEIEAQTPEGVARAVEKHLLNSDEYSYAYVVPKGTKVR</sequence>
<dbReference type="InterPro" id="IPR011765">
    <property type="entry name" value="Pept_M16_N"/>
</dbReference>
<feature type="domain" description="Peptidase M16 N-terminal" evidence="2">
    <location>
        <begin position="28"/>
        <end position="166"/>
    </location>
</feature>
<dbReference type="SUPFAM" id="SSF63411">
    <property type="entry name" value="LuxS/MPP-like metallohydrolase"/>
    <property type="match status" value="2"/>
</dbReference>
<dbReference type="AlphaFoldDB" id="A0A1F6EMC6"/>
<evidence type="ECO:0000259" key="3">
    <source>
        <dbReference type="Pfam" id="PF05193"/>
    </source>
</evidence>